<dbReference type="Pfam" id="PF02666">
    <property type="entry name" value="PS_Dcarbxylase"/>
    <property type="match status" value="1"/>
</dbReference>
<evidence type="ECO:0000313" key="4">
    <source>
        <dbReference type="EMBL" id="KAL2049332.1"/>
    </source>
</evidence>
<proteinExistence type="predicted"/>
<dbReference type="PANTHER" id="PTHR10067">
    <property type="entry name" value="PHOSPHATIDYLSERINE DECARBOXYLASE"/>
    <property type="match status" value="1"/>
</dbReference>
<name>A0ABR4AUG0_9LECA</name>
<reference evidence="4 5" key="1">
    <citation type="submission" date="2024-09" db="EMBL/GenBank/DDBJ databases">
        <title>Rethinking Asexuality: The Enigmatic Case of Functional Sexual Genes in Lepraria (Stereocaulaceae).</title>
        <authorList>
            <person name="Doellman M."/>
            <person name="Sun Y."/>
            <person name="Barcenas-Pena A."/>
            <person name="Lumbsch H.T."/>
            <person name="Grewe F."/>
        </authorList>
    </citation>
    <scope>NUCLEOTIDE SEQUENCE [LARGE SCALE GENOMIC DNA]</scope>
    <source>
        <strain evidence="4 5">Grewe 0041</strain>
    </source>
</reference>
<dbReference type="InterPro" id="IPR022237">
    <property type="entry name" value="PsiD-like"/>
</dbReference>
<evidence type="ECO:0000313" key="5">
    <source>
        <dbReference type="Proteomes" id="UP001590951"/>
    </source>
</evidence>
<accession>A0ABR4AUG0</accession>
<dbReference type="Pfam" id="PF12588">
    <property type="entry name" value="PSDC"/>
    <property type="match status" value="1"/>
</dbReference>
<dbReference type="PANTHER" id="PTHR10067:SF9">
    <property type="entry name" value="PHOSPHATIDYLSERINE DECARBOXYLASE FAMILY PROTEIN (AFU_ORTHOLOGUE AFUA_7G01730)"/>
    <property type="match status" value="1"/>
</dbReference>
<dbReference type="Proteomes" id="UP001590951">
    <property type="component" value="Unassembled WGS sequence"/>
</dbReference>
<dbReference type="InterPro" id="IPR003817">
    <property type="entry name" value="PS_Dcarbxylase"/>
</dbReference>
<evidence type="ECO:0000256" key="1">
    <source>
        <dbReference type="ARBA" id="ARBA00022793"/>
    </source>
</evidence>
<sequence length="285" mass="31835">MHSPRWEMPVSYILAWPIGTQAGNAAFLNSKVNAQLQKILNNWAAFLLSSSSRSTLTDDKDGWFGEDAMSAMPSFDEDFTCDPETLYHRFSSWDDFFTRHYREGVRLVGFATDDVILVNACEVAPFHVAYHVQANDKFWFKDEPFSLTHMLANNEYAPQFEGGTVYEGILGTIAYHRWHTPVSGVVRKAYLVPGAYYAENLVQGFDATGPNKSLAYITQVNTRAVIFIVADSPSIRLLRFLVGGMCEFSSCEITVKEGQRVGKGSSWGRGAVGDVSMRRRRLGAG</sequence>
<keyword evidence="5" id="KW-1185">Reference proteome</keyword>
<gene>
    <name evidence="4" type="ORF">ABVK25_010429</name>
</gene>
<feature type="domain" description="L-tryptophan decarboxylase PsiD-like" evidence="3">
    <location>
        <begin position="7"/>
        <end position="72"/>
    </location>
</feature>
<evidence type="ECO:0000256" key="2">
    <source>
        <dbReference type="ARBA" id="ARBA00023239"/>
    </source>
</evidence>
<organism evidence="4 5">
    <name type="scientific">Lepraria finkii</name>
    <dbReference type="NCBI Taxonomy" id="1340010"/>
    <lineage>
        <taxon>Eukaryota</taxon>
        <taxon>Fungi</taxon>
        <taxon>Dikarya</taxon>
        <taxon>Ascomycota</taxon>
        <taxon>Pezizomycotina</taxon>
        <taxon>Lecanoromycetes</taxon>
        <taxon>OSLEUM clade</taxon>
        <taxon>Lecanoromycetidae</taxon>
        <taxon>Lecanorales</taxon>
        <taxon>Lecanorineae</taxon>
        <taxon>Stereocaulaceae</taxon>
        <taxon>Lepraria</taxon>
    </lineage>
</organism>
<evidence type="ECO:0000259" key="3">
    <source>
        <dbReference type="Pfam" id="PF12588"/>
    </source>
</evidence>
<protein>
    <recommendedName>
        <fullName evidence="3">L-tryptophan decarboxylase PsiD-like domain-containing protein</fullName>
    </recommendedName>
</protein>
<keyword evidence="1" id="KW-0210">Decarboxylase</keyword>
<keyword evidence="2" id="KW-0456">Lyase</keyword>
<comment type="caution">
    <text evidence="4">The sequence shown here is derived from an EMBL/GenBank/DDBJ whole genome shotgun (WGS) entry which is preliminary data.</text>
</comment>
<dbReference type="EMBL" id="JBHFEH010000066">
    <property type="protein sequence ID" value="KAL2049332.1"/>
    <property type="molecule type" value="Genomic_DNA"/>
</dbReference>